<evidence type="ECO:0000256" key="1">
    <source>
        <dbReference type="ARBA" id="ARBA00001585"/>
    </source>
</evidence>
<evidence type="ECO:0000256" key="4">
    <source>
        <dbReference type="ARBA" id="ARBA00022438"/>
    </source>
</evidence>
<comment type="subcellular location">
    <subcellularLocation>
        <location evidence="2">Cytoplasm</location>
    </subcellularLocation>
</comment>
<dbReference type="GO" id="GO:0004177">
    <property type="term" value="F:aminopeptidase activity"/>
    <property type="evidence" value="ECO:0007669"/>
    <property type="project" value="UniProtKB-KW"/>
</dbReference>
<evidence type="ECO:0000256" key="7">
    <source>
        <dbReference type="ARBA" id="ARBA00022801"/>
    </source>
</evidence>
<dbReference type="InterPro" id="IPR029058">
    <property type="entry name" value="AB_hydrolase_fold"/>
</dbReference>
<dbReference type="InterPro" id="IPR002410">
    <property type="entry name" value="Peptidase_S33"/>
</dbReference>
<keyword evidence="12" id="KW-1185">Reference proteome</keyword>
<keyword evidence="6 8" id="KW-0645">Protease</keyword>
<dbReference type="SUPFAM" id="SSF53474">
    <property type="entry name" value="alpha/beta-Hydrolases"/>
    <property type="match status" value="1"/>
</dbReference>
<evidence type="ECO:0000256" key="8">
    <source>
        <dbReference type="RuleBase" id="RU003421"/>
    </source>
</evidence>
<evidence type="ECO:0000313" key="12">
    <source>
        <dbReference type="Proteomes" id="UP000530660"/>
    </source>
</evidence>
<gene>
    <name evidence="11" type="ORF">F1559_003620</name>
</gene>
<comment type="catalytic activity">
    <reaction evidence="1 8">
        <text>Release of N-terminal proline from a peptide.</text>
        <dbReference type="EC" id="3.4.11.5"/>
    </reaction>
</comment>
<reference evidence="11 12" key="1">
    <citation type="journal article" date="2020" name="J. Phycol.">
        <title>Comparative genome analysis reveals Cyanidiococcus gen. nov., a new extremophilic red algal genus sister to Cyanidioschyzon (Cyanidioschyzonaceae, Rhodophyta).</title>
        <authorList>
            <person name="Liu S.-L."/>
            <person name="Chiang Y.-R."/>
            <person name="Yoon H.S."/>
            <person name="Fu H.-Y."/>
        </authorList>
    </citation>
    <scope>NUCLEOTIDE SEQUENCE [LARGE SCALE GENOMIC DNA]</scope>
    <source>
        <strain evidence="11 12">THAL066</strain>
    </source>
</reference>
<dbReference type="GO" id="GO:0005737">
    <property type="term" value="C:cytoplasm"/>
    <property type="evidence" value="ECO:0007669"/>
    <property type="project" value="UniProtKB-SubCell"/>
</dbReference>
<dbReference type="Pfam" id="PF00561">
    <property type="entry name" value="Abhydrolase_1"/>
    <property type="match status" value="1"/>
</dbReference>
<evidence type="ECO:0000256" key="3">
    <source>
        <dbReference type="ARBA" id="ARBA00010088"/>
    </source>
</evidence>
<keyword evidence="5" id="KW-0963">Cytoplasm</keyword>
<dbReference type="Proteomes" id="UP000530660">
    <property type="component" value="Unassembled WGS sequence"/>
</dbReference>
<dbReference type="OrthoDB" id="10249433at2759"/>
<keyword evidence="4 8" id="KW-0031">Aminopeptidase</keyword>
<dbReference type="PRINTS" id="PR00111">
    <property type="entry name" value="ABHYDROLASE"/>
</dbReference>
<feature type="domain" description="AB hydrolase-1" evidence="10">
    <location>
        <begin position="142"/>
        <end position="424"/>
    </location>
</feature>
<evidence type="ECO:0000256" key="2">
    <source>
        <dbReference type="ARBA" id="ARBA00004496"/>
    </source>
</evidence>
<evidence type="ECO:0000256" key="6">
    <source>
        <dbReference type="ARBA" id="ARBA00022670"/>
    </source>
</evidence>
<feature type="region of interest" description="Disordered" evidence="9">
    <location>
        <begin position="1"/>
        <end position="22"/>
    </location>
</feature>
<dbReference type="PANTHER" id="PTHR43722:SF1">
    <property type="entry name" value="PROLINE IMINOPEPTIDASE"/>
    <property type="match status" value="1"/>
</dbReference>
<dbReference type="InterPro" id="IPR000073">
    <property type="entry name" value="AB_hydrolase_1"/>
</dbReference>
<evidence type="ECO:0000256" key="9">
    <source>
        <dbReference type="SAM" id="MobiDB-lite"/>
    </source>
</evidence>
<dbReference type="PRINTS" id="PR00793">
    <property type="entry name" value="PROAMNOPTASE"/>
</dbReference>
<dbReference type="GO" id="GO:0006508">
    <property type="term" value="P:proteolysis"/>
    <property type="evidence" value="ECO:0007669"/>
    <property type="project" value="UniProtKB-KW"/>
</dbReference>
<keyword evidence="7 8" id="KW-0378">Hydrolase</keyword>
<protein>
    <recommendedName>
        <fullName evidence="8">Proline iminopeptidase</fullName>
        <ecNumber evidence="8">3.4.11.5</ecNumber>
    </recommendedName>
</protein>
<dbReference type="EMBL" id="VWRR01000007">
    <property type="protein sequence ID" value="KAF6003338.1"/>
    <property type="molecule type" value="Genomic_DNA"/>
</dbReference>
<name>A0A7J7IJZ1_9RHOD</name>
<dbReference type="EC" id="3.4.11.5" evidence="8"/>
<dbReference type="PANTHER" id="PTHR43722">
    <property type="entry name" value="PROLINE IMINOPEPTIDASE"/>
    <property type="match status" value="1"/>
</dbReference>
<accession>A0A7J7IJZ1</accession>
<proteinExistence type="inferred from homology"/>
<organism evidence="11 12">
    <name type="scientific">Cyanidiococcus yangmingshanensis</name>
    <dbReference type="NCBI Taxonomy" id="2690220"/>
    <lineage>
        <taxon>Eukaryota</taxon>
        <taxon>Rhodophyta</taxon>
        <taxon>Bangiophyceae</taxon>
        <taxon>Cyanidiales</taxon>
        <taxon>Cyanidiaceae</taxon>
        <taxon>Cyanidiococcus</taxon>
    </lineage>
</organism>
<comment type="caution">
    <text evidence="11">The sequence shown here is derived from an EMBL/GenBank/DDBJ whole genome shotgun (WGS) entry which is preliminary data.</text>
</comment>
<sequence length="448" mass="51033">MPSSMTASGFASKLRRDRRRSLSPWTQRMKLAPSRVDVGLVGCLSRTLWRRRFLTNHLTSYRGTIWRRCKTPQPRHRRQARLVRQADRWALTQRFGLATMSGTPEDALYPSIEPFDSGYLQVSSLHRIYYEQAGNPSGTPALFLHGGPGGGLEPIHRQFFDPKHYRIILFDQRGSGKSIPHAELKENTTWHLVADIIQLRQHLGISQKMLVFGGSWGSSLALAFAVTHPELVLALVLRGIFTLRHRELAWFYEGHGADRIFPEAWQDFIAPIPPEERVGQRGLQSEQFAPEQIARLPLIHAYYKRLTSPDLAERMRAASAWSIWEGRTSHLRATVDAEGRYGKPDFAEAFARIECHYFVHGGFFERDGWLLEATQCARIRDIPCTIVQGRYDIVCPFETAWLLKNQLPQAAFIVVEDAGHSAMEPGTQRHLVIATDQYRALSDGVRQT</sequence>
<comment type="similarity">
    <text evidence="3 8">Belongs to the peptidase S33 family.</text>
</comment>
<dbReference type="InterPro" id="IPR005944">
    <property type="entry name" value="Pro_iminopeptidase"/>
</dbReference>
<dbReference type="NCBIfam" id="TIGR01249">
    <property type="entry name" value="pro_imino_pep_1"/>
    <property type="match status" value="1"/>
</dbReference>
<dbReference type="Gene3D" id="3.40.50.1820">
    <property type="entry name" value="alpha/beta hydrolase"/>
    <property type="match status" value="1"/>
</dbReference>
<dbReference type="AlphaFoldDB" id="A0A7J7IJZ1"/>
<evidence type="ECO:0000259" key="10">
    <source>
        <dbReference type="Pfam" id="PF00561"/>
    </source>
</evidence>
<evidence type="ECO:0000256" key="5">
    <source>
        <dbReference type="ARBA" id="ARBA00022490"/>
    </source>
</evidence>
<evidence type="ECO:0000313" key="11">
    <source>
        <dbReference type="EMBL" id="KAF6003338.1"/>
    </source>
</evidence>